<evidence type="ECO:0000256" key="1">
    <source>
        <dbReference type="SAM" id="MobiDB-lite"/>
    </source>
</evidence>
<feature type="region of interest" description="Disordered" evidence="1">
    <location>
        <begin position="1"/>
        <end position="29"/>
    </location>
</feature>
<evidence type="ECO:0000313" key="2">
    <source>
        <dbReference type="EMBL" id="KAF4375237.1"/>
    </source>
</evidence>
<comment type="caution">
    <text evidence="2">The sequence shown here is derived from an EMBL/GenBank/DDBJ whole genome shotgun (WGS) entry which is preliminary data.</text>
</comment>
<feature type="compositionally biased region" description="Low complexity" evidence="1">
    <location>
        <begin position="1"/>
        <end position="11"/>
    </location>
</feature>
<protein>
    <submittedName>
        <fullName evidence="2">Uncharacterized protein</fullName>
    </submittedName>
</protein>
<dbReference type="AlphaFoldDB" id="A0A7J6FXF2"/>
<name>A0A7J6FXF2_CANSA</name>
<dbReference type="Proteomes" id="UP000525078">
    <property type="component" value="Unassembled WGS sequence"/>
</dbReference>
<dbReference type="EMBL" id="JAATIP010000091">
    <property type="protein sequence ID" value="KAF4375237.1"/>
    <property type="molecule type" value="Genomic_DNA"/>
</dbReference>
<sequence length="79" mass="8442">MSSSTTSISTTANPQDTQTLPRVPPTSDGEVYLTAMVSPSTAHAKSGSTTTRCLTVRTWMETPSLQTQNHTVSHSNYGL</sequence>
<reference evidence="2 3" key="1">
    <citation type="journal article" date="2020" name="bioRxiv">
        <title>Sequence and annotation of 42 cannabis genomes reveals extensive copy number variation in cannabinoid synthesis and pathogen resistance genes.</title>
        <authorList>
            <person name="Mckernan K.J."/>
            <person name="Helbert Y."/>
            <person name="Kane L.T."/>
            <person name="Ebling H."/>
            <person name="Zhang L."/>
            <person name="Liu B."/>
            <person name="Eaton Z."/>
            <person name="Mclaughlin S."/>
            <person name="Kingan S."/>
            <person name="Baybayan P."/>
            <person name="Concepcion G."/>
            <person name="Jordan M."/>
            <person name="Riva A."/>
            <person name="Barbazuk W."/>
            <person name="Harkins T."/>
        </authorList>
    </citation>
    <scope>NUCLEOTIDE SEQUENCE [LARGE SCALE GENOMIC DNA]</scope>
    <source>
        <strain evidence="3">cv. Jamaican Lion 4</strain>
        <tissue evidence="2">Leaf</tissue>
    </source>
</reference>
<gene>
    <name evidence="2" type="ORF">F8388_000994</name>
</gene>
<organism evidence="2 3">
    <name type="scientific">Cannabis sativa</name>
    <name type="common">Hemp</name>
    <name type="synonym">Marijuana</name>
    <dbReference type="NCBI Taxonomy" id="3483"/>
    <lineage>
        <taxon>Eukaryota</taxon>
        <taxon>Viridiplantae</taxon>
        <taxon>Streptophyta</taxon>
        <taxon>Embryophyta</taxon>
        <taxon>Tracheophyta</taxon>
        <taxon>Spermatophyta</taxon>
        <taxon>Magnoliopsida</taxon>
        <taxon>eudicotyledons</taxon>
        <taxon>Gunneridae</taxon>
        <taxon>Pentapetalae</taxon>
        <taxon>rosids</taxon>
        <taxon>fabids</taxon>
        <taxon>Rosales</taxon>
        <taxon>Cannabaceae</taxon>
        <taxon>Cannabis</taxon>
    </lineage>
</organism>
<evidence type="ECO:0000313" key="3">
    <source>
        <dbReference type="Proteomes" id="UP000525078"/>
    </source>
</evidence>
<accession>A0A7J6FXF2</accession>
<proteinExistence type="predicted"/>